<feature type="modified residue" description="2',4',5'-topaquinone" evidence="11">
    <location>
        <position position="351"/>
    </location>
</feature>
<dbReference type="Pfam" id="PF01179">
    <property type="entry name" value="Cu_amine_oxid"/>
    <property type="match status" value="2"/>
</dbReference>
<dbReference type="EC" id="1.4.3.-" evidence="12"/>
<feature type="domain" description="Copper amine oxidase catalytic" evidence="14">
    <location>
        <begin position="211"/>
        <end position="336"/>
    </location>
</feature>
<dbReference type="PANTHER" id="PTHR10638:SF87">
    <property type="entry name" value="AMINE OXIDASE [COPPER-CONTAINING] ALPHA 2, PEROXISOMAL-RELATED"/>
    <property type="match status" value="1"/>
</dbReference>
<dbReference type="GO" id="GO:0008131">
    <property type="term" value="F:primary methylamine oxidase activity"/>
    <property type="evidence" value="ECO:0007669"/>
    <property type="project" value="InterPro"/>
</dbReference>
<feature type="domain" description="Copper amine oxidase N2-terminal" evidence="15">
    <location>
        <begin position="24"/>
        <end position="110"/>
    </location>
</feature>
<evidence type="ECO:0000256" key="10">
    <source>
        <dbReference type="PIRSR" id="PIRSR600269-50"/>
    </source>
</evidence>
<feature type="active site" description="Schiff-base intermediate with substrate; via topaquinone" evidence="10">
    <location>
        <position position="351"/>
    </location>
</feature>
<evidence type="ECO:0000313" key="17">
    <source>
        <dbReference type="Proteomes" id="UP000242715"/>
    </source>
</evidence>
<keyword evidence="9" id="KW-0325">Glycoprotein</keyword>
<dbReference type="GO" id="GO:0009308">
    <property type="term" value="P:amine metabolic process"/>
    <property type="evidence" value="ECO:0007669"/>
    <property type="project" value="UniProtKB-UniRule"/>
</dbReference>
<evidence type="ECO:0000256" key="3">
    <source>
        <dbReference type="ARBA" id="ARBA00022723"/>
    </source>
</evidence>
<protein>
    <recommendedName>
        <fullName evidence="12">Amine oxidase</fullName>
        <ecNumber evidence="12">1.4.3.-</ecNumber>
    </recommendedName>
</protein>
<keyword evidence="3 12" id="KW-0479">Metal-binding</keyword>
<dbReference type="PROSITE" id="PS01164">
    <property type="entry name" value="COPPER_AMINE_OXID_1"/>
    <property type="match status" value="1"/>
</dbReference>
<proteinExistence type="inferred from homology"/>
<dbReference type="EMBL" id="DF973274">
    <property type="protein sequence ID" value="GAU23714.1"/>
    <property type="molecule type" value="Genomic_DNA"/>
</dbReference>
<feature type="domain" description="Copper amine oxidase catalytic" evidence="14">
    <location>
        <begin position="337"/>
        <end position="598"/>
    </location>
</feature>
<keyword evidence="6 12" id="KW-0560">Oxidoreductase</keyword>
<keyword evidence="4 13" id="KW-0732">Signal</keyword>
<accession>A0A2Z6LVN6</accession>
<evidence type="ECO:0000256" key="2">
    <source>
        <dbReference type="ARBA" id="ARBA00007983"/>
    </source>
</evidence>
<evidence type="ECO:0000256" key="12">
    <source>
        <dbReference type="RuleBase" id="RU000672"/>
    </source>
</evidence>
<keyword evidence="7 12" id="KW-0186">Copper</keyword>
<evidence type="ECO:0000256" key="8">
    <source>
        <dbReference type="ARBA" id="ARBA00023157"/>
    </source>
</evidence>
<feature type="chain" id="PRO_5016354582" description="Amine oxidase" evidence="13">
    <location>
        <begin position="18"/>
        <end position="615"/>
    </location>
</feature>
<comment type="PTM">
    <text evidence="11 12">Topaquinone (TPQ) is generated by copper-dependent autoxidation of a specific tyrosyl residue.</text>
</comment>
<evidence type="ECO:0000256" key="1">
    <source>
        <dbReference type="ARBA" id="ARBA00001936"/>
    </source>
</evidence>
<evidence type="ECO:0000256" key="6">
    <source>
        <dbReference type="ARBA" id="ARBA00023002"/>
    </source>
</evidence>
<evidence type="ECO:0000259" key="14">
    <source>
        <dbReference type="Pfam" id="PF01179"/>
    </source>
</evidence>
<dbReference type="PANTHER" id="PTHR10638">
    <property type="entry name" value="COPPER AMINE OXIDASE"/>
    <property type="match status" value="1"/>
</dbReference>
<evidence type="ECO:0000256" key="4">
    <source>
        <dbReference type="ARBA" id="ARBA00022729"/>
    </source>
</evidence>
<dbReference type="Pfam" id="PF02727">
    <property type="entry name" value="Cu_amine_oxidN2"/>
    <property type="match status" value="1"/>
</dbReference>
<comment type="cofactor">
    <cofactor evidence="1">
        <name>Mn(2+)</name>
        <dbReference type="ChEBI" id="CHEBI:29035"/>
    </cofactor>
</comment>
<keyword evidence="5 10" id="KW-0801">TPQ</keyword>
<dbReference type="GO" id="GO:0048038">
    <property type="term" value="F:quinone binding"/>
    <property type="evidence" value="ECO:0007669"/>
    <property type="project" value="InterPro"/>
</dbReference>
<dbReference type="InterPro" id="IPR015798">
    <property type="entry name" value="Cu_amine_oxidase_C"/>
</dbReference>
<evidence type="ECO:0000313" key="16">
    <source>
        <dbReference type="EMBL" id="GAU23714.1"/>
    </source>
</evidence>
<dbReference type="FunFam" id="3.10.450.40:FF:000012">
    <property type="entry name" value="Amine oxidase"/>
    <property type="match status" value="1"/>
</dbReference>
<evidence type="ECO:0000259" key="15">
    <source>
        <dbReference type="Pfam" id="PF02727"/>
    </source>
</evidence>
<dbReference type="OrthoDB" id="5379943at2759"/>
<name>A0A2Z6LVN6_TRISU</name>
<dbReference type="InterPro" id="IPR015800">
    <property type="entry name" value="Cu_amine_oxidase_N2"/>
</dbReference>
<dbReference type="GO" id="GO:0005507">
    <property type="term" value="F:copper ion binding"/>
    <property type="evidence" value="ECO:0007669"/>
    <property type="project" value="InterPro"/>
</dbReference>
<comment type="similarity">
    <text evidence="2 12">Belongs to the copper/topaquinone oxidase family.</text>
</comment>
<dbReference type="SUPFAM" id="SSF54416">
    <property type="entry name" value="Amine oxidase N-terminal region"/>
    <property type="match status" value="2"/>
</dbReference>
<evidence type="ECO:0000256" key="7">
    <source>
        <dbReference type="ARBA" id="ARBA00023008"/>
    </source>
</evidence>
<keyword evidence="8" id="KW-1015">Disulfide bond</keyword>
<dbReference type="PROSITE" id="PS01165">
    <property type="entry name" value="COPPER_AMINE_OXID_2"/>
    <property type="match status" value="1"/>
</dbReference>
<dbReference type="InterPro" id="IPR000269">
    <property type="entry name" value="Cu_amine_oxidase"/>
</dbReference>
<feature type="signal peptide" evidence="13">
    <location>
        <begin position="1"/>
        <end position="17"/>
    </location>
</feature>
<keyword evidence="17" id="KW-1185">Reference proteome</keyword>
<dbReference type="InterPro" id="IPR016182">
    <property type="entry name" value="Cu_amine_oxidase_N-reg"/>
</dbReference>
<dbReference type="SUPFAM" id="SSF49998">
    <property type="entry name" value="Amine oxidase catalytic domain"/>
    <property type="match status" value="1"/>
</dbReference>
<reference evidence="17" key="1">
    <citation type="journal article" date="2017" name="Front. Plant Sci.">
        <title>Climate Clever Clovers: New Paradigm to Reduce the Environmental Footprint of Ruminants by Breeding Low Methanogenic Forages Utilizing Haplotype Variation.</title>
        <authorList>
            <person name="Kaur P."/>
            <person name="Appels R."/>
            <person name="Bayer P.E."/>
            <person name="Keeble-Gagnere G."/>
            <person name="Wang J."/>
            <person name="Hirakawa H."/>
            <person name="Shirasawa K."/>
            <person name="Vercoe P."/>
            <person name="Stefanova K."/>
            <person name="Durmic Z."/>
            <person name="Nichols P."/>
            <person name="Revell C."/>
            <person name="Isobe S.N."/>
            <person name="Edwards D."/>
            <person name="Erskine W."/>
        </authorList>
    </citation>
    <scope>NUCLEOTIDE SEQUENCE [LARGE SCALE GENOMIC DNA]</scope>
    <source>
        <strain evidence="17">cv. Daliak</strain>
    </source>
</reference>
<sequence>MKLIVFFLMLFCSSIECNNNHIPHPLDPLTPSEFNLIRTIILKSYKTNNLTFHYIGLHEPDKHLIQSWLSSKTKTLQPPPRQAFIIARFQKKSLEIIIDFSTHSIISTKIYKGHGYPMLTFGEQTIASQLPFSYKPFIDSLNKRELNISDVLCATFTTGFAAVVDLDEMKIVSYYDKYVIPVPKAEGTEYRASKMKPPFGPKLKGIGVSQHDDGPGFTIQGHSVSWANWVFHVGFDIRSGPIISLASIYDLEMQKYREVLYKGYISEVFVPYQDPSEEWYYTTYFDCGEYGFGQSMSSLQPFTDCPANAVFLDAYYPGSDGVPVKIANAFCIFEKSDVSLVVRAVSTVGNYDYVIDWEFKPSGSIKLGVGLTGILGIKAGTYTNTDQIKEDIYGTLLADNTIGVYHDHFFTYYLDLDIDGEANSFVKTNLETVKVKDHKTPRKSYWTTVKETAKTEADARVNIGFKPSELAVVNPNKKTKQGNTIGYRLLPGPILHPLLVNDDYPQIRGAFTNYNVWVTPYNKSEKWAGGLYVDHSRGDDTLAVWSHRDREIENKDIVLWHTMGFHHVPSQEDFPVMPTLSGGFELRPTNFFERNPVLKTKSPKPIHWPNCTSQH</sequence>
<evidence type="ECO:0000256" key="13">
    <source>
        <dbReference type="SAM" id="SignalP"/>
    </source>
</evidence>
<feature type="active site" description="Proton acceptor" evidence="10">
    <location>
        <position position="286"/>
    </location>
</feature>
<evidence type="ECO:0000256" key="9">
    <source>
        <dbReference type="ARBA" id="ARBA00023180"/>
    </source>
</evidence>
<dbReference type="AlphaFoldDB" id="A0A2Z6LVN6"/>
<dbReference type="Gene3D" id="2.70.98.20">
    <property type="entry name" value="Copper amine oxidase, catalytic domain"/>
    <property type="match status" value="1"/>
</dbReference>
<evidence type="ECO:0000256" key="11">
    <source>
        <dbReference type="PIRSR" id="PIRSR600269-51"/>
    </source>
</evidence>
<organism evidence="16 17">
    <name type="scientific">Trifolium subterraneum</name>
    <name type="common">Subterranean clover</name>
    <dbReference type="NCBI Taxonomy" id="3900"/>
    <lineage>
        <taxon>Eukaryota</taxon>
        <taxon>Viridiplantae</taxon>
        <taxon>Streptophyta</taxon>
        <taxon>Embryophyta</taxon>
        <taxon>Tracheophyta</taxon>
        <taxon>Spermatophyta</taxon>
        <taxon>Magnoliopsida</taxon>
        <taxon>eudicotyledons</taxon>
        <taxon>Gunneridae</taxon>
        <taxon>Pentapetalae</taxon>
        <taxon>rosids</taxon>
        <taxon>fabids</taxon>
        <taxon>Fabales</taxon>
        <taxon>Fabaceae</taxon>
        <taxon>Papilionoideae</taxon>
        <taxon>50 kb inversion clade</taxon>
        <taxon>NPAAA clade</taxon>
        <taxon>Hologalegina</taxon>
        <taxon>IRL clade</taxon>
        <taxon>Trifolieae</taxon>
        <taxon>Trifolium</taxon>
    </lineage>
</organism>
<evidence type="ECO:0000256" key="5">
    <source>
        <dbReference type="ARBA" id="ARBA00022772"/>
    </source>
</evidence>
<dbReference type="InterPro" id="IPR049948">
    <property type="entry name" value="Cu_Am_ox_TPQ-bd"/>
</dbReference>
<dbReference type="Gene3D" id="3.10.450.40">
    <property type="match status" value="1"/>
</dbReference>
<dbReference type="Proteomes" id="UP000242715">
    <property type="component" value="Unassembled WGS sequence"/>
</dbReference>
<dbReference type="InterPro" id="IPR049947">
    <property type="entry name" value="Cu_Am_Ox_Cu-bd"/>
</dbReference>
<gene>
    <name evidence="16" type="ORF">TSUD_46440</name>
</gene>
<dbReference type="InterPro" id="IPR036460">
    <property type="entry name" value="Cu_amine_oxidase_C_sf"/>
</dbReference>
<comment type="cofactor">
    <cofactor evidence="12">
        <name>Cu cation</name>
        <dbReference type="ChEBI" id="CHEBI:23378"/>
    </cofactor>
    <text evidence="12">Contains 1 topaquinone per subunit.</text>
</comment>